<sequence length="170" mass="19339">MLSTEHLPTPSLIAPAPWSLTGNGYIFLYRLPEKFVREKCFLFDYQRDNYKGLLASMMLVDYHTTPVGPYRELLFIPGVFELLEKNTFSISKIYVSDANSVWNGIENWGIPKELCDFDFQALDERTDKLVAKQGDEPFFEATIRRGSFSFPLTTAFLPLCVSRSNSATSG</sequence>
<protein>
    <recommendedName>
        <fullName evidence="3">Acetoacetate decarboxylase</fullName>
    </recommendedName>
</protein>
<dbReference type="AlphaFoldDB" id="A0A7W5ZRT8"/>
<dbReference type="RefSeq" id="WP_183977361.1">
    <property type="nucleotide sequence ID" value="NZ_JACIBY010000010.1"/>
</dbReference>
<comment type="caution">
    <text evidence="1">The sequence shown here is derived from an EMBL/GenBank/DDBJ whole genome shotgun (WGS) entry which is preliminary data.</text>
</comment>
<dbReference type="EMBL" id="JACIBY010000010">
    <property type="protein sequence ID" value="MBB3840417.1"/>
    <property type="molecule type" value="Genomic_DNA"/>
</dbReference>
<keyword evidence="2" id="KW-1185">Reference proteome</keyword>
<proteinExistence type="predicted"/>
<evidence type="ECO:0000313" key="2">
    <source>
        <dbReference type="Proteomes" id="UP000541352"/>
    </source>
</evidence>
<reference evidence="1 2" key="1">
    <citation type="submission" date="2020-08" db="EMBL/GenBank/DDBJ databases">
        <title>Genomic Encyclopedia of Type Strains, Phase IV (KMG-IV): sequencing the most valuable type-strain genomes for metagenomic binning, comparative biology and taxonomic classification.</title>
        <authorList>
            <person name="Goeker M."/>
        </authorList>
    </citation>
    <scope>NUCLEOTIDE SEQUENCE [LARGE SCALE GENOMIC DNA]</scope>
    <source>
        <strain evidence="1 2">DSM 17976</strain>
    </source>
</reference>
<evidence type="ECO:0008006" key="3">
    <source>
        <dbReference type="Google" id="ProtNLM"/>
    </source>
</evidence>
<dbReference type="Proteomes" id="UP000541352">
    <property type="component" value="Unassembled WGS sequence"/>
</dbReference>
<gene>
    <name evidence="1" type="ORF">FHS57_004437</name>
</gene>
<dbReference type="SUPFAM" id="SSF160104">
    <property type="entry name" value="Acetoacetate decarboxylase-like"/>
    <property type="match status" value="1"/>
</dbReference>
<dbReference type="PANTHER" id="PTHR40518:SF1">
    <property type="entry name" value="ACETOACETATE DECARBOXYLASE"/>
    <property type="match status" value="1"/>
</dbReference>
<name>A0A7W5ZRT8_9BACT</name>
<dbReference type="Gene3D" id="2.40.400.10">
    <property type="entry name" value="Acetoacetate decarboxylase-like"/>
    <property type="match status" value="1"/>
</dbReference>
<dbReference type="PANTHER" id="PTHR40518">
    <property type="entry name" value="ACETOACETATE DECARBOXYLASE"/>
    <property type="match status" value="1"/>
</dbReference>
<accession>A0A7W5ZRT8</accession>
<evidence type="ECO:0000313" key="1">
    <source>
        <dbReference type="EMBL" id="MBB3840417.1"/>
    </source>
</evidence>
<dbReference type="InterPro" id="IPR023375">
    <property type="entry name" value="ADC_dom_sf"/>
</dbReference>
<organism evidence="1 2">
    <name type="scientific">Runella defluvii</name>
    <dbReference type="NCBI Taxonomy" id="370973"/>
    <lineage>
        <taxon>Bacteria</taxon>
        <taxon>Pseudomonadati</taxon>
        <taxon>Bacteroidota</taxon>
        <taxon>Cytophagia</taxon>
        <taxon>Cytophagales</taxon>
        <taxon>Spirosomataceae</taxon>
        <taxon>Runella</taxon>
    </lineage>
</organism>